<dbReference type="InterPro" id="IPR042175">
    <property type="entry name" value="Cell/Rod_MreC_2"/>
</dbReference>
<dbReference type="InterPro" id="IPR007221">
    <property type="entry name" value="MreC"/>
</dbReference>
<sequence>MQTLRRRSLKIIRKAALLILAVSAAFWVRQTQGSLLFEIYNWLSLPFQPSPVQQEVLVNARIEELEIQLQELEKQNNTLKQLFNYTKTKKTKGIVAPVVGRSADYWWQKVTLGRGSKDGIQKDFIVMGTGGIVGRITSVTPHTSQVLLVSDSTSKVGAGIIRSRQMGFMKGQGNDTVVLEFFNDLPDVKVGDFVSTSAYSQLFPAGLAIGKVESINLNNTPAPQAKVKLSAPLNTLEWVTVYQNKQSETEK</sequence>
<evidence type="ECO:0000256" key="1">
    <source>
        <dbReference type="ARBA" id="ARBA00009369"/>
    </source>
</evidence>
<dbReference type="AlphaFoldDB" id="A0A3N6PPP2"/>
<evidence type="ECO:0000313" key="7">
    <source>
        <dbReference type="EMBL" id="RQH47245.1"/>
    </source>
</evidence>
<dbReference type="InterPro" id="IPR055342">
    <property type="entry name" value="MreC_beta-barrel_core"/>
</dbReference>
<keyword evidence="8" id="KW-1185">Reference proteome</keyword>
<evidence type="ECO:0000256" key="4">
    <source>
        <dbReference type="ARBA" id="ARBA00032089"/>
    </source>
</evidence>
<dbReference type="PANTHER" id="PTHR34138">
    <property type="entry name" value="CELL SHAPE-DETERMINING PROTEIN MREC"/>
    <property type="match status" value="1"/>
</dbReference>
<accession>A0A3N6PPP2</accession>
<dbReference type="Proteomes" id="UP000269154">
    <property type="component" value="Unassembled WGS sequence"/>
</dbReference>
<protein>
    <recommendedName>
        <fullName evidence="2">Cell shape-determining protein MreC</fullName>
    </recommendedName>
    <alternativeName>
        <fullName evidence="4">Cell shape protein MreC</fullName>
    </alternativeName>
</protein>
<keyword evidence="5" id="KW-0175">Coiled coil</keyword>
<dbReference type="GO" id="GO:0008360">
    <property type="term" value="P:regulation of cell shape"/>
    <property type="evidence" value="ECO:0007669"/>
    <property type="project" value="UniProtKB-KW"/>
</dbReference>
<comment type="caution">
    <text evidence="7">The sequence shown here is derived from an EMBL/GenBank/DDBJ whole genome shotgun (WGS) entry which is preliminary data.</text>
</comment>
<dbReference type="NCBIfam" id="TIGR00219">
    <property type="entry name" value="mreC"/>
    <property type="match status" value="1"/>
</dbReference>
<name>A0A3N6PPP2_9CYAN</name>
<dbReference type="Gene3D" id="2.40.10.350">
    <property type="entry name" value="Rod shape-determining protein MreC, domain 2"/>
    <property type="match status" value="1"/>
</dbReference>
<organism evidence="7 8">
    <name type="scientific">Okeania hirsuta</name>
    <dbReference type="NCBI Taxonomy" id="1458930"/>
    <lineage>
        <taxon>Bacteria</taxon>
        <taxon>Bacillati</taxon>
        <taxon>Cyanobacteriota</taxon>
        <taxon>Cyanophyceae</taxon>
        <taxon>Oscillatoriophycideae</taxon>
        <taxon>Oscillatoriales</taxon>
        <taxon>Microcoleaceae</taxon>
        <taxon>Okeania</taxon>
    </lineage>
</organism>
<dbReference type="GO" id="GO:0005886">
    <property type="term" value="C:plasma membrane"/>
    <property type="evidence" value="ECO:0007669"/>
    <property type="project" value="TreeGrafter"/>
</dbReference>
<dbReference type="InterPro" id="IPR042177">
    <property type="entry name" value="Cell/Rod_1"/>
</dbReference>
<dbReference type="NCBIfam" id="NF010527">
    <property type="entry name" value="PRK13922.6-2"/>
    <property type="match status" value="1"/>
</dbReference>
<keyword evidence="3" id="KW-0133">Cell shape</keyword>
<evidence type="ECO:0000256" key="5">
    <source>
        <dbReference type="SAM" id="Coils"/>
    </source>
</evidence>
<evidence type="ECO:0000313" key="8">
    <source>
        <dbReference type="Proteomes" id="UP000269154"/>
    </source>
</evidence>
<reference evidence="7 8" key="1">
    <citation type="journal article" date="2018" name="ACS Chem. Biol.">
        <title>Ketoreductase domain dysfunction expands chemodiversity: malyngamide biosynthesis in the cyanobacterium Okeania hirsuta.</title>
        <authorList>
            <person name="Moss N.A."/>
            <person name="Leao T."/>
            <person name="Rankin M."/>
            <person name="McCullough T.M."/>
            <person name="Qu P."/>
            <person name="Korobeynikov A."/>
            <person name="Smith J.L."/>
            <person name="Gerwick L."/>
            <person name="Gerwick W.H."/>
        </authorList>
    </citation>
    <scope>NUCLEOTIDE SEQUENCE [LARGE SCALE GENOMIC DNA]</scope>
    <source>
        <strain evidence="7 8">PAB10Feb10-1</strain>
    </source>
</reference>
<feature type="domain" description="Rod shape-determining protein MreC beta-barrel core" evidence="6">
    <location>
        <begin position="98"/>
        <end position="242"/>
    </location>
</feature>
<dbReference type="PANTHER" id="PTHR34138:SF1">
    <property type="entry name" value="CELL SHAPE-DETERMINING PROTEIN MREC"/>
    <property type="match status" value="1"/>
</dbReference>
<gene>
    <name evidence="7" type="primary">mreC</name>
    <name evidence="7" type="ORF">D5R40_09000</name>
</gene>
<proteinExistence type="inferred from homology"/>
<dbReference type="EMBL" id="RCBY01000036">
    <property type="protein sequence ID" value="RQH47245.1"/>
    <property type="molecule type" value="Genomic_DNA"/>
</dbReference>
<evidence type="ECO:0000259" key="6">
    <source>
        <dbReference type="Pfam" id="PF04085"/>
    </source>
</evidence>
<dbReference type="Pfam" id="PF04085">
    <property type="entry name" value="MreC"/>
    <property type="match status" value="1"/>
</dbReference>
<dbReference type="OrthoDB" id="9792313at2"/>
<feature type="coiled-coil region" evidence="5">
    <location>
        <begin position="55"/>
        <end position="82"/>
    </location>
</feature>
<dbReference type="Gene3D" id="2.40.10.340">
    <property type="entry name" value="Rod shape-determining protein MreC, domain 1"/>
    <property type="match status" value="1"/>
</dbReference>
<evidence type="ECO:0000256" key="2">
    <source>
        <dbReference type="ARBA" id="ARBA00013855"/>
    </source>
</evidence>
<evidence type="ECO:0000256" key="3">
    <source>
        <dbReference type="ARBA" id="ARBA00022960"/>
    </source>
</evidence>
<comment type="similarity">
    <text evidence="1">Belongs to the MreC family.</text>
</comment>
<dbReference type="RefSeq" id="WP_124144995.1">
    <property type="nucleotide sequence ID" value="NZ_CAWOKI010000062.1"/>
</dbReference>